<evidence type="ECO:0000313" key="2">
    <source>
        <dbReference type="EMBL" id="GGK21389.1"/>
    </source>
</evidence>
<dbReference type="InterPro" id="IPR043504">
    <property type="entry name" value="Peptidase_S1_PA_chymotrypsin"/>
</dbReference>
<keyword evidence="1" id="KW-0732">Signal</keyword>
<dbReference type="Proteomes" id="UP000662200">
    <property type="component" value="Unassembled WGS sequence"/>
</dbReference>
<accession>A0A8J3BI68</accession>
<keyword evidence="3" id="KW-1185">Reference proteome</keyword>
<dbReference type="InterPro" id="IPR009003">
    <property type="entry name" value="Peptidase_S1_PA"/>
</dbReference>
<dbReference type="SUPFAM" id="SSF50494">
    <property type="entry name" value="Trypsin-like serine proteases"/>
    <property type="match status" value="1"/>
</dbReference>
<sequence length="419" mass="43085">MSMKHISSRRAGVRLVAVVAAAAVSAFGGVAAAEAAPRKSTRTATMADVAGAPPAGFASWAALAAAQTDLYRQATRLQRATGGQAGFTGIELAVSERRINLFWHGGMSRSTAAKVAALAPRAEVRSARYSARQLRAAATKLTRAGTVDGARVVRLAAATDGSALEVGVSGAVTGARAASATRTAGVALRVGTGRAADPAYHRLDDSPPFWGGSRVHNATRGGRCTAGFGIRSRSSGATGLLFAAHCGENGDRFTTPTGRHIGYATAKVASADTMVIPVSAGGRIYVGGTTSSASFPVTGAGYSFAGQWICTSGSFSGTRCAIQVVRTNEWVNITGIGWVYPLVRAEQYYRQNAVGQGDSGGPAFADEGNRARALGTNTAIDGGTQVACTGEGNRICAWRMWYADVPNALVRHNSTIITG</sequence>
<organism evidence="2 3">
    <name type="scientific">Pilimelia terevasa</name>
    <dbReference type="NCBI Taxonomy" id="53372"/>
    <lineage>
        <taxon>Bacteria</taxon>
        <taxon>Bacillati</taxon>
        <taxon>Actinomycetota</taxon>
        <taxon>Actinomycetes</taxon>
        <taxon>Micromonosporales</taxon>
        <taxon>Micromonosporaceae</taxon>
        <taxon>Pilimelia</taxon>
    </lineage>
</organism>
<dbReference type="PROSITE" id="PS51318">
    <property type="entry name" value="TAT"/>
    <property type="match status" value="1"/>
</dbReference>
<feature type="chain" id="PRO_5035150403" evidence="1">
    <location>
        <begin position="33"/>
        <end position="419"/>
    </location>
</feature>
<name>A0A8J3BI68_9ACTN</name>
<feature type="signal peptide" evidence="1">
    <location>
        <begin position="1"/>
        <end position="32"/>
    </location>
</feature>
<dbReference type="Gene3D" id="2.40.10.10">
    <property type="entry name" value="Trypsin-like serine proteases"/>
    <property type="match status" value="2"/>
</dbReference>
<evidence type="ECO:0000313" key="3">
    <source>
        <dbReference type="Proteomes" id="UP000662200"/>
    </source>
</evidence>
<proteinExistence type="predicted"/>
<reference evidence="2" key="1">
    <citation type="journal article" date="2014" name="Int. J. Syst. Evol. Microbiol.">
        <title>Complete genome sequence of Corynebacterium casei LMG S-19264T (=DSM 44701T), isolated from a smear-ripened cheese.</title>
        <authorList>
            <consortium name="US DOE Joint Genome Institute (JGI-PGF)"/>
            <person name="Walter F."/>
            <person name="Albersmeier A."/>
            <person name="Kalinowski J."/>
            <person name="Ruckert C."/>
        </authorList>
    </citation>
    <scope>NUCLEOTIDE SEQUENCE</scope>
    <source>
        <strain evidence="2">JCM 3091</strain>
    </source>
</reference>
<comment type="caution">
    <text evidence="2">The sequence shown here is derived from an EMBL/GenBank/DDBJ whole genome shotgun (WGS) entry which is preliminary data.</text>
</comment>
<evidence type="ECO:0000256" key="1">
    <source>
        <dbReference type="SAM" id="SignalP"/>
    </source>
</evidence>
<gene>
    <name evidence="2" type="ORF">GCM10010124_12340</name>
</gene>
<protein>
    <submittedName>
        <fullName evidence="2">Uncharacterized protein</fullName>
    </submittedName>
</protein>
<dbReference type="EMBL" id="BMQC01000003">
    <property type="protein sequence ID" value="GGK21389.1"/>
    <property type="molecule type" value="Genomic_DNA"/>
</dbReference>
<reference evidence="2" key="2">
    <citation type="submission" date="2020-09" db="EMBL/GenBank/DDBJ databases">
        <authorList>
            <person name="Sun Q."/>
            <person name="Ohkuma M."/>
        </authorList>
    </citation>
    <scope>NUCLEOTIDE SEQUENCE</scope>
    <source>
        <strain evidence="2">JCM 3091</strain>
    </source>
</reference>
<dbReference type="AlphaFoldDB" id="A0A8J3BI68"/>
<dbReference type="InterPro" id="IPR006311">
    <property type="entry name" value="TAT_signal"/>
</dbReference>